<gene>
    <name evidence="1" type="ORF">FHP08_15955</name>
</gene>
<evidence type="ECO:0000313" key="2">
    <source>
        <dbReference type="Proteomes" id="UP000321548"/>
    </source>
</evidence>
<dbReference type="EMBL" id="VDUY01000007">
    <property type="protein sequence ID" value="TXL63794.1"/>
    <property type="molecule type" value="Genomic_DNA"/>
</dbReference>
<dbReference type="AlphaFoldDB" id="A0A5C8NPT3"/>
<dbReference type="Pfam" id="PF14907">
    <property type="entry name" value="NTP_transf_5"/>
    <property type="match status" value="1"/>
</dbReference>
<proteinExistence type="predicted"/>
<dbReference type="GO" id="GO:0016740">
    <property type="term" value="F:transferase activity"/>
    <property type="evidence" value="ECO:0007669"/>
    <property type="project" value="UniProtKB-KW"/>
</dbReference>
<protein>
    <submittedName>
        <fullName evidence="1">Nucleotidyltransferase family protein</fullName>
    </submittedName>
</protein>
<organism evidence="1 2">
    <name type="scientific">Zeimonas arvi</name>
    <dbReference type="NCBI Taxonomy" id="2498847"/>
    <lineage>
        <taxon>Bacteria</taxon>
        <taxon>Pseudomonadati</taxon>
        <taxon>Pseudomonadota</taxon>
        <taxon>Betaproteobacteria</taxon>
        <taxon>Burkholderiales</taxon>
        <taxon>Burkholderiaceae</taxon>
        <taxon>Zeimonas</taxon>
    </lineage>
</organism>
<accession>A0A5C8NPT3</accession>
<dbReference type="OrthoDB" id="5497963at2"/>
<dbReference type="RefSeq" id="WP_147705488.1">
    <property type="nucleotide sequence ID" value="NZ_VDUY01000007.1"/>
</dbReference>
<reference evidence="1 2" key="1">
    <citation type="submission" date="2019-06" db="EMBL/GenBank/DDBJ databases">
        <title>Quisquiliibacterium sp. nov., isolated from a maize field.</title>
        <authorList>
            <person name="Lin S.-Y."/>
            <person name="Tsai C.-F."/>
            <person name="Young C.-C."/>
        </authorList>
    </citation>
    <scope>NUCLEOTIDE SEQUENCE [LARGE SCALE GENOMIC DNA]</scope>
    <source>
        <strain evidence="1 2">CC-CFT501</strain>
    </source>
</reference>
<name>A0A5C8NPT3_9BURK</name>
<keyword evidence="2" id="KW-1185">Reference proteome</keyword>
<dbReference type="InterPro" id="IPR039498">
    <property type="entry name" value="NTP_transf_5"/>
</dbReference>
<evidence type="ECO:0000313" key="1">
    <source>
        <dbReference type="EMBL" id="TXL63794.1"/>
    </source>
</evidence>
<sequence>MSADPMSADRSDASPDGVRQRVLAALRDPVSLAMLSPRDLDLSIRLLRRARLLGRIAFRLREQGLMDSLPHPLPDHLRSALVSAEARERAARWELDRIAWAIGDSQILPIALKGCAYLLLGTPNAAGRSFADVDLMVDPAQLGLVERRLAERGWAAGKLSAYDEHYYRHWAHELPPMIHAEREVEVDLHHGIVMPTGRLRPDPRLLLESARQVPDQRYRVLAPIDMVLHSATHLFYGGEMEDALRELVDIADLLGHLGEHESGFWRDFWPRAERLGLTRPAFYALRYATRWLAAPVPQAVLAASQAAAPPAVVLALMDRLVPLALFPVHPDAPAGSAALARFALFVRSHWVRMPPAMLAKHLAFKFWLRHLKRDPLAH</sequence>
<keyword evidence="1" id="KW-0808">Transferase</keyword>
<comment type="caution">
    <text evidence="1">The sequence shown here is derived from an EMBL/GenBank/DDBJ whole genome shotgun (WGS) entry which is preliminary data.</text>
</comment>
<dbReference type="Proteomes" id="UP000321548">
    <property type="component" value="Unassembled WGS sequence"/>
</dbReference>